<dbReference type="Proteomes" id="UP000265520">
    <property type="component" value="Unassembled WGS sequence"/>
</dbReference>
<protein>
    <submittedName>
        <fullName evidence="2">Uncharacterized protein</fullName>
    </submittedName>
</protein>
<name>A0A392PC68_9FABA</name>
<feature type="coiled-coil region" evidence="1">
    <location>
        <begin position="17"/>
        <end position="58"/>
    </location>
</feature>
<proteinExistence type="predicted"/>
<keyword evidence="1" id="KW-0175">Coiled coil</keyword>
<accession>A0A392PC68</accession>
<evidence type="ECO:0000313" key="2">
    <source>
        <dbReference type="EMBL" id="MCI09384.1"/>
    </source>
</evidence>
<reference evidence="2 3" key="1">
    <citation type="journal article" date="2018" name="Front. Plant Sci.">
        <title>Red Clover (Trifolium pratense) and Zigzag Clover (T. medium) - A Picture of Genomic Similarities and Differences.</title>
        <authorList>
            <person name="Dluhosova J."/>
            <person name="Istvanek J."/>
            <person name="Nedelnik J."/>
            <person name="Repkova J."/>
        </authorList>
    </citation>
    <scope>NUCLEOTIDE SEQUENCE [LARGE SCALE GENOMIC DNA]</scope>
    <source>
        <strain evidence="3">cv. 10/8</strain>
        <tissue evidence="2">Leaf</tissue>
    </source>
</reference>
<comment type="caution">
    <text evidence="2">The sequence shown here is derived from an EMBL/GenBank/DDBJ whole genome shotgun (WGS) entry which is preliminary data.</text>
</comment>
<keyword evidence="3" id="KW-1185">Reference proteome</keyword>
<evidence type="ECO:0000313" key="3">
    <source>
        <dbReference type="Proteomes" id="UP000265520"/>
    </source>
</evidence>
<dbReference type="AlphaFoldDB" id="A0A392PC68"/>
<dbReference type="EMBL" id="LXQA010072455">
    <property type="protein sequence ID" value="MCI09384.1"/>
    <property type="molecule type" value="Genomic_DNA"/>
</dbReference>
<sequence>MLFRRIITDLETTEAKLADVVKERDGLLVRVKELEEKISRLEEKLKSSEVTLIGEEEKKADPGGIYVESSRAELIAKIFEVESNMIETSTSQFHNAIAQLRVLNPGVELKMEGLDEEKEVCGGQIVTPPDEEEEN</sequence>
<organism evidence="2 3">
    <name type="scientific">Trifolium medium</name>
    <dbReference type="NCBI Taxonomy" id="97028"/>
    <lineage>
        <taxon>Eukaryota</taxon>
        <taxon>Viridiplantae</taxon>
        <taxon>Streptophyta</taxon>
        <taxon>Embryophyta</taxon>
        <taxon>Tracheophyta</taxon>
        <taxon>Spermatophyta</taxon>
        <taxon>Magnoliopsida</taxon>
        <taxon>eudicotyledons</taxon>
        <taxon>Gunneridae</taxon>
        <taxon>Pentapetalae</taxon>
        <taxon>rosids</taxon>
        <taxon>fabids</taxon>
        <taxon>Fabales</taxon>
        <taxon>Fabaceae</taxon>
        <taxon>Papilionoideae</taxon>
        <taxon>50 kb inversion clade</taxon>
        <taxon>NPAAA clade</taxon>
        <taxon>Hologalegina</taxon>
        <taxon>IRL clade</taxon>
        <taxon>Trifolieae</taxon>
        <taxon>Trifolium</taxon>
    </lineage>
</organism>
<evidence type="ECO:0000256" key="1">
    <source>
        <dbReference type="SAM" id="Coils"/>
    </source>
</evidence>